<proteinExistence type="predicted"/>
<dbReference type="PROSITE" id="PS51257">
    <property type="entry name" value="PROKAR_LIPOPROTEIN"/>
    <property type="match status" value="1"/>
</dbReference>
<feature type="signal peptide" evidence="1">
    <location>
        <begin position="1"/>
        <end position="17"/>
    </location>
</feature>
<dbReference type="EMBL" id="JBHSRS010000081">
    <property type="protein sequence ID" value="MFC6283049.1"/>
    <property type="molecule type" value="Genomic_DNA"/>
</dbReference>
<name>A0ABW1U1D7_9BURK</name>
<dbReference type="RefSeq" id="WP_371436450.1">
    <property type="nucleotide sequence ID" value="NZ_JBHSRS010000081.1"/>
</dbReference>
<evidence type="ECO:0008006" key="4">
    <source>
        <dbReference type="Google" id="ProtNLM"/>
    </source>
</evidence>
<dbReference type="Proteomes" id="UP001596270">
    <property type="component" value="Unassembled WGS sequence"/>
</dbReference>
<keyword evidence="3" id="KW-1185">Reference proteome</keyword>
<accession>A0ABW1U1D7</accession>
<sequence length="124" mass="13112">MTRLPGKPLFCISLALASCLWLTGCVGTGEFARSKDTRPVFLDKNMSVQEAQGAITIGASTKADVQAALGVATVVKFDSGYEVWVYRGADGKATTTGAEFVILFAPSGTVKKTRIRPPSDQPAE</sequence>
<organism evidence="2 3">
    <name type="scientific">Polaromonas aquatica</name>
    <dbReference type="NCBI Taxonomy" id="332657"/>
    <lineage>
        <taxon>Bacteria</taxon>
        <taxon>Pseudomonadati</taxon>
        <taxon>Pseudomonadota</taxon>
        <taxon>Betaproteobacteria</taxon>
        <taxon>Burkholderiales</taxon>
        <taxon>Comamonadaceae</taxon>
        <taxon>Polaromonas</taxon>
    </lineage>
</organism>
<comment type="caution">
    <text evidence="2">The sequence shown here is derived from an EMBL/GenBank/DDBJ whole genome shotgun (WGS) entry which is preliminary data.</text>
</comment>
<evidence type="ECO:0000313" key="2">
    <source>
        <dbReference type="EMBL" id="MFC6283049.1"/>
    </source>
</evidence>
<evidence type="ECO:0000256" key="1">
    <source>
        <dbReference type="SAM" id="SignalP"/>
    </source>
</evidence>
<reference evidence="3" key="1">
    <citation type="journal article" date="2019" name="Int. J. Syst. Evol. Microbiol.">
        <title>The Global Catalogue of Microorganisms (GCM) 10K type strain sequencing project: providing services to taxonomists for standard genome sequencing and annotation.</title>
        <authorList>
            <consortium name="The Broad Institute Genomics Platform"/>
            <consortium name="The Broad Institute Genome Sequencing Center for Infectious Disease"/>
            <person name="Wu L."/>
            <person name="Ma J."/>
        </authorList>
    </citation>
    <scope>NUCLEOTIDE SEQUENCE [LARGE SCALE GENOMIC DNA]</scope>
    <source>
        <strain evidence="3">CCUG 39402</strain>
    </source>
</reference>
<gene>
    <name evidence="2" type="ORF">ACFQND_17640</name>
</gene>
<evidence type="ECO:0000313" key="3">
    <source>
        <dbReference type="Proteomes" id="UP001596270"/>
    </source>
</evidence>
<feature type="chain" id="PRO_5046596564" description="Lipoprotein SmpA/OmlA domain-containing protein" evidence="1">
    <location>
        <begin position="18"/>
        <end position="124"/>
    </location>
</feature>
<protein>
    <recommendedName>
        <fullName evidence="4">Lipoprotein SmpA/OmlA domain-containing protein</fullName>
    </recommendedName>
</protein>
<keyword evidence="1" id="KW-0732">Signal</keyword>